<evidence type="ECO:0000313" key="1">
    <source>
        <dbReference type="EMBL" id="KAG7508539.1"/>
    </source>
</evidence>
<dbReference type="Proteomes" id="UP000693946">
    <property type="component" value="Linkage Group LG17"/>
</dbReference>
<reference evidence="1 2" key="1">
    <citation type="journal article" date="2021" name="Sci. Rep.">
        <title>Chromosome anchoring in Senegalese sole (Solea senegalensis) reveals sex-associated markers and genome rearrangements in flatfish.</title>
        <authorList>
            <person name="Guerrero-Cozar I."/>
            <person name="Gomez-Garrido J."/>
            <person name="Berbel C."/>
            <person name="Martinez-Blanch J.F."/>
            <person name="Alioto T."/>
            <person name="Claros M.G."/>
            <person name="Gagnaire P.A."/>
            <person name="Manchado M."/>
        </authorList>
    </citation>
    <scope>NUCLEOTIDE SEQUENCE [LARGE SCALE GENOMIC DNA]</scope>
    <source>
        <strain evidence="1">Sse05_10M</strain>
    </source>
</reference>
<evidence type="ECO:0000313" key="2">
    <source>
        <dbReference type="Proteomes" id="UP000693946"/>
    </source>
</evidence>
<accession>A0AAV6RU26</accession>
<comment type="caution">
    <text evidence="1">The sequence shown here is derived from an EMBL/GenBank/DDBJ whole genome shotgun (WGS) entry which is preliminary data.</text>
</comment>
<proteinExistence type="predicted"/>
<keyword evidence="2" id="KW-1185">Reference proteome</keyword>
<protein>
    <submittedName>
        <fullName evidence="1">Uncharacterized protein</fullName>
    </submittedName>
</protein>
<dbReference type="EMBL" id="JAGKHQ010000009">
    <property type="protein sequence ID" value="KAG7508539.1"/>
    <property type="molecule type" value="Genomic_DNA"/>
</dbReference>
<gene>
    <name evidence="1" type="ORF">JOB18_016317</name>
</gene>
<name>A0AAV6RU26_SOLSE</name>
<dbReference type="AlphaFoldDB" id="A0AAV6RU26"/>
<sequence length="83" mass="9684">MWIDTVVLNQLYELGSFRKCNRWTGRGNEWWTTLSLASRANYYYCCCYCCCPVCTSRCLKELLRTLEHGKVAPWTTAASVTRM</sequence>
<organism evidence="1 2">
    <name type="scientific">Solea senegalensis</name>
    <name type="common">Senegalese sole</name>
    <dbReference type="NCBI Taxonomy" id="28829"/>
    <lineage>
        <taxon>Eukaryota</taxon>
        <taxon>Metazoa</taxon>
        <taxon>Chordata</taxon>
        <taxon>Craniata</taxon>
        <taxon>Vertebrata</taxon>
        <taxon>Euteleostomi</taxon>
        <taxon>Actinopterygii</taxon>
        <taxon>Neopterygii</taxon>
        <taxon>Teleostei</taxon>
        <taxon>Neoteleostei</taxon>
        <taxon>Acanthomorphata</taxon>
        <taxon>Carangaria</taxon>
        <taxon>Pleuronectiformes</taxon>
        <taxon>Pleuronectoidei</taxon>
        <taxon>Soleidae</taxon>
        <taxon>Solea</taxon>
    </lineage>
</organism>